<feature type="region of interest" description="Disordered" evidence="1">
    <location>
        <begin position="103"/>
        <end position="128"/>
    </location>
</feature>
<dbReference type="AlphaFoldDB" id="A0A6M1LWY8"/>
<dbReference type="RefSeq" id="WP_164697908.1">
    <property type="nucleotide sequence ID" value="NZ_JAAIKB010000022.1"/>
</dbReference>
<gene>
    <name evidence="2" type="ORF">G3576_28565</name>
</gene>
<feature type="compositionally biased region" description="Acidic residues" evidence="1">
    <location>
        <begin position="118"/>
        <end position="128"/>
    </location>
</feature>
<dbReference type="Proteomes" id="UP000475385">
    <property type="component" value="Unassembled WGS sequence"/>
</dbReference>
<accession>A0A6M1LWY8</accession>
<sequence length="128" mass="13829">MGDTLGEADLRAGIARGGTIENVVVVAYRDAGGGVEHVPYILPSWRRGYVAIALFRGPGVRAWRDLDRLRRFLRDDLGFGLPISLYDEGCPKLARFKSLLPAGATSSRVRTSDTTQPDGDDTETPAPG</sequence>
<comment type="caution">
    <text evidence="2">The sequence shown here is derived from an EMBL/GenBank/DDBJ whole genome shotgun (WGS) entry which is preliminary data.</text>
</comment>
<protein>
    <submittedName>
        <fullName evidence="2">Uncharacterized protein</fullName>
    </submittedName>
</protein>
<reference evidence="2 3" key="1">
    <citation type="submission" date="2020-02" db="EMBL/GenBank/DDBJ databases">
        <authorList>
            <person name="Kim H.M."/>
            <person name="Jeon C.O."/>
        </authorList>
    </citation>
    <scope>NUCLEOTIDE SEQUENCE [LARGE SCALE GENOMIC DNA]</scope>
    <source>
        <strain evidence="2 3">PeD5</strain>
    </source>
</reference>
<evidence type="ECO:0000313" key="2">
    <source>
        <dbReference type="EMBL" id="NGM23994.1"/>
    </source>
</evidence>
<organism evidence="2 3">
    <name type="scientific">Falsiroseomonas algicola</name>
    <dbReference type="NCBI Taxonomy" id="2716930"/>
    <lineage>
        <taxon>Bacteria</taxon>
        <taxon>Pseudomonadati</taxon>
        <taxon>Pseudomonadota</taxon>
        <taxon>Alphaproteobacteria</taxon>
        <taxon>Acetobacterales</taxon>
        <taxon>Roseomonadaceae</taxon>
        <taxon>Falsiroseomonas</taxon>
    </lineage>
</organism>
<evidence type="ECO:0000313" key="3">
    <source>
        <dbReference type="Proteomes" id="UP000475385"/>
    </source>
</evidence>
<feature type="compositionally biased region" description="Polar residues" evidence="1">
    <location>
        <begin position="104"/>
        <end position="117"/>
    </location>
</feature>
<keyword evidence="3" id="KW-1185">Reference proteome</keyword>
<dbReference type="EMBL" id="JAAIKB010000022">
    <property type="protein sequence ID" value="NGM23994.1"/>
    <property type="molecule type" value="Genomic_DNA"/>
</dbReference>
<evidence type="ECO:0000256" key="1">
    <source>
        <dbReference type="SAM" id="MobiDB-lite"/>
    </source>
</evidence>
<reference evidence="2 3" key="2">
    <citation type="submission" date="2020-03" db="EMBL/GenBank/DDBJ databases">
        <title>Roseomonas stagni sp. nov., isolated from pond water in Japan.</title>
        <authorList>
            <person name="Furuhata K."/>
            <person name="Miyamoto H."/>
            <person name="Goto K."/>
        </authorList>
    </citation>
    <scope>NUCLEOTIDE SEQUENCE [LARGE SCALE GENOMIC DNA]</scope>
    <source>
        <strain evidence="2 3">PeD5</strain>
    </source>
</reference>
<proteinExistence type="predicted"/>
<name>A0A6M1LWY8_9PROT</name>